<dbReference type="InterPro" id="IPR004947">
    <property type="entry name" value="DNase_II"/>
</dbReference>
<comment type="caution">
    <text evidence="4">The sequence shown here is derived from an EMBL/GenBank/DDBJ whole genome shotgun (WGS) entry which is preliminary data.</text>
</comment>
<keyword evidence="5" id="KW-1185">Reference proteome</keyword>
<dbReference type="GO" id="GO:0006309">
    <property type="term" value="P:apoptotic DNA fragmentation"/>
    <property type="evidence" value="ECO:0007669"/>
    <property type="project" value="TreeGrafter"/>
</dbReference>
<dbReference type="EMBL" id="CADEPM010000002">
    <property type="protein sequence ID" value="CAB3401183.1"/>
    <property type="molecule type" value="Genomic_DNA"/>
</dbReference>
<dbReference type="Pfam" id="PF03265">
    <property type="entry name" value="DNase_II"/>
    <property type="match status" value="1"/>
</dbReference>
<evidence type="ECO:0000313" key="5">
    <source>
        <dbReference type="Proteomes" id="UP000494206"/>
    </source>
</evidence>
<evidence type="ECO:0000256" key="1">
    <source>
        <dbReference type="ARBA" id="ARBA00007527"/>
    </source>
</evidence>
<dbReference type="OrthoDB" id="10261598at2759"/>
<dbReference type="GO" id="GO:0004531">
    <property type="term" value="F:deoxyribonuclease II activity"/>
    <property type="evidence" value="ECO:0007669"/>
    <property type="project" value="InterPro"/>
</dbReference>
<comment type="similarity">
    <text evidence="1">Belongs to the DNase II family.</text>
</comment>
<gene>
    <name evidence="4" type="ORF">CBOVIS_LOCUS3968</name>
</gene>
<evidence type="ECO:0000313" key="4">
    <source>
        <dbReference type="EMBL" id="CAB3401183.1"/>
    </source>
</evidence>
<feature type="region of interest" description="Disordered" evidence="3">
    <location>
        <begin position="1"/>
        <end position="40"/>
    </location>
</feature>
<evidence type="ECO:0000256" key="3">
    <source>
        <dbReference type="SAM" id="MobiDB-lite"/>
    </source>
</evidence>
<evidence type="ECO:0000256" key="2">
    <source>
        <dbReference type="ARBA" id="ARBA00022801"/>
    </source>
</evidence>
<dbReference type="PANTHER" id="PTHR10858:SF31">
    <property type="entry name" value="DEOXYRIBONUCLEASE-2"/>
    <property type="match status" value="1"/>
</dbReference>
<proteinExistence type="inferred from homology"/>
<dbReference type="AlphaFoldDB" id="A0A8S1EPD9"/>
<dbReference type="Proteomes" id="UP000494206">
    <property type="component" value="Unassembled WGS sequence"/>
</dbReference>
<dbReference type="CDD" id="cd09120">
    <property type="entry name" value="PLDc_DNaseII_1"/>
    <property type="match status" value="1"/>
</dbReference>
<name>A0A8S1EPD9_9PELO</name>
<protein>
    <submittedName>
        <fullName evidence="4">Uncharacterized protein</fullName>
    </submittedName>
</protein>
<organism evidence="4 5">
    <name type="scientific">Caenorhabditis bovis</name>
    <dbReference type="NCBI Taxonomy" id="2654633"/>
    <lineage>
        <taxon>Eukaryota</taxon>
        <taxon>Metazoa</taxon>
        <taxon>Ecdysozoa</taxon>
        <taxon>Nematoda</taxon>
        <taxon>Chromadorea</taxon>
        <taxon>Rhabditida</taxon>
        <taxon>Rhabditina</taxon>
        <taxon>Rhabditomorpha</taxon>
        <taxon>Rhabditoidea</taxon>
        <taxon>Rhabditidae</taxon>
        <taxon>Peloderinae</taxon>
        <taxon>Caenorhabditis</taxon>
    </lineage>
</organism>
<dbReference type="CDD" id="cd09121">
    <property type="entry name" value="PLDc_DNaseII_2"/>
    <property type="match status" value="1"/>
</dbReference>
<sequence length="445" mass="49615">MESSDDEADQAPAETCNENDAAMGTSQNAEDDVENEDVEEPVLDQLRRHSIPFASLLQSAYAPLEPRKESPINPVSLAMQLLILLLLSVAHASAAFSCKNQSGNDVDWFAVYKMPIEKDDGSVPGLASGTGWYYLDVNKKGSLAPSPKTLDDKDQAIAHTLQQYYDKQSDKSIFHVMFNDEPYGSKSPKLEEILSNRVLSNYSDAPSTSTIYGHTKGVIFFDGTSGIWLVHSVPLFPNPTKYEYPVSGHDYGQTMLCMTFKYPELKKIGTQLFFNRPNIYSSNLPSNMAAENPDLAKAIAGQYQKGQPTFNVVELQTKAGYTFTNFAKTKEFNADLYDKLVAPHLKTDLVVESWRRGSQIPLECQLTYHANDALSITVGKTTTFSYTKDHSKMAHSADMTKPWVCIGDINRMTSQYVRGGGTTCLSCSFLWKAYNLYFLNVFLKF</sequence>
<reference evidence="4 5" key="1">
    <citation type="submission" date="2020-04" db="EMBL/GenBank/DDBJ databases">
        <authorList>
            <person name="Laetsch R D."/>
            <person name="Stevens L."/>
            <person name="Kumar S."/>
            <person name="Blaxter L. M."/>
        </authorList>
    </citation>
    <scope>NUCLEOTIDE SEQUENCE [LARGE SCALE GENOMIC DNA]</scope>
</reference>
<dbReference type="PANTHER" id="PTHR10858">
    <property type="entry name" value="DEOXYRIBONUCLEASE II"/>
    <property type="match status" value="1"/>
</dbReference>
<accession>A0A8S1EPD9</accession>
<feature type="compositionally biased region" description="Acidic residues" evidence="3">
    <location>
        <begin position="29"/>
        <end position="40"/>
    </location>
</feature>
<keyword evidence="2" id="KW-0378">Hydrolase</keyword>